<dbReference type="PANTHER" id="PTHR43294:SF21">
    <property type="entry name" value="CATION TRANSPORTING ATPASE"/>
    <property type="match status" value="1"/>
</dbReference>
<dbReference type="InterPro" id="IPR023214">
    <property type="entry name" value="HAD_sf"/>
</dbReference>
<dbReference type="Pfam" id="PF00689">
    <property type="entry name" value="Cation_ATPase_C"/>
    <property type="match status" value="1"/>
</dbReference>
<dbReference type="Gene3D" id="3.40.50.1000">
    <property type="entry name" value="HAD superfamily/HAD-like"/>
    <property type="match status" value="1"/>
</dbReference>
<dbReference type="SFLD" id="SFLDS00003">
    <property type="entry name" value="Haloacid_Dehalogenase"/>
    <property type="match status" value="1"/>
</dbReference>
<keyword evidence="11 12" id="KW-0472">Membrane</keyword>
<keyword evidence="8" id="KW-0460">Magnesium</keyword>
<dbReference type="InterPro" id="IPR008250">
    <property type="entry name" value="ATPase_P-typ_transduc_dom_A_sf"/>
</dbReference>
<dbReference type="InterPro" id="IPR006068">
    <property type="entry name" value="ATPase_P-typ_cation-transptr_C"/>
</dbReference>
<name>A0A8J2VE74_9FLAO</name>
<keyword evidence="6" id="KW-0547">Nucleotide-binding</keyword>
<dbReference type="SUPFAM" id="SSF56784">
    <property type="entry name" value="HAD-like"/>
    <property type="match status" value="1"/>
</dbReference>
<evidence type="ECO:0000256" key="9">
    <source>
        <dbReference type="ARBA" id="ARBA00022967"/>
    </source>
</evidence>
<dbReference type="SFLD" id="SFLDG00002">
    <property type="entry name" value="C1.7:_P-type_atpase_like"/>
    <property type="match status" value="1"/>
</dbReference>
<sequence>MLKMNEVNLHKTQYHNLSIDEILSHFGTSPEGLSQQKVEEERTKYGWNKLPEVQKVSWLKLLFKQFKSLLVVILILAAVISYYAGHIIDMYVILVVVVINALIGFIQELKAEEAVSALKKMMVQKARVVRNGKESILPSRELVPGDIIILEEGESIPADARIIESKNLQVTESSLTGESVPESKSNAVLPKETPLADRKNMLFKSTFVAGGYAKAVVCGTGLNTAIGEIATTLSSIKRARTNFQKKSDVLGRQLAFLSIASAAILFIVGYFSGNYELDELVLVSIAALVSVIPEGMPAVLSIVLAIGSSRMAKRNAIIRDFTSVETLGSVTTIITDKTGTLTQNKLTVKKVFVYGDDPIEVSGEGWFPAGNFTTNEKIIEPVENPSLKRLLEIAACSNNSSIKHDKKTDRYELAGDPTEGALLVLAAKAGVKYAFTDQLQKMDDLPFNSKLKLRATLLKIGDEKFLYVFGAPEKILEISSSVSFKNTEKTLDISIRNELSDVMDCWSSEAMRVIGLAYKKLPDTVEKIDEHLLNDLVFSGLTGMIDPPRPNTKEAVEQCKSAGVRVIMATGDHINTAVAIAKSVGIIDENNNEELIALTEQQLLQLDEKELDEVISKVSVFARLSPKVKLHIAERLQKMGELVAMTGDGVNDAPALKKADIGISMGIMGTDVARESSQVVLADDNFASIVNAIEEGRIVFSNARKTSFFLVTTNFAEIITLVSLVALGLPMALTATQILWLNLVTDGVCDIALATEKGHKDVLNEKPVKQQEKILNKSVLPLLIMMAGIMTVLSLGVYFWFIDVSLEKARTTVFIVMAFSQLFNLYNMRSLKKSVFEIGFFSNKYINLAIFVSVLVQVIIIEVPFFERIFSFEFVSVPEFIILIALSSIVLWTGELYKYIKYRIVN</sequence>
<dbReference type="InterPro" id="IPR001757">
    <property type="entry name" value="P_typ_ATPase"/>
</dbReference>
<evidence type="ECO:0000256" key="6">
    <source>
        <dbReference type="ARBA" id="ARBA00022741"/>
    </source>
</evidence>
<comment type="similarity">
    <text evidence="2">Belongs to the cation transport ATPase (P-type) (TC 3.A.3) family. Type IIA subfamily.</text>
</comment>
<protein>
    <submittedName>
        <fullName evidence="14">Calcium-translocating P-type ATPase, SERCA-type</fullName>
    </submittedName>
</protein>
<dbReference type="SUPFAM" id="SSF81653">
    <property type="entry name" value="Calcium ATPase, transduction domain A"/>
    <property type="match status" value="1"/>
</dbReference>
<dbReference type="InterPro" id="IPR059000">
    <property type="entry name" value="ATPase_P-type_domA"/>
</dbReference>
<keyword evidence="10 12" id="KW-1133">Transmembrane helix</keyword>
<comment type="subcellular location">
    <subcellularLocation>
        <location evidence="1">Cell membrane</location>
        <topology evidence="1">Multi-pass membrane protein</topology>
    </subcellularLocation>
</comment>
<dbReference type="PRINTS" id="PR00119">
    <property type="entry name" value="CATATPASE"/>
</dbReference>
<dbReference type="Pfam" id="PF00690">
    <property type="entry name" value="Cation_ATPase_N"/>
    <property type="match status" value="1"/>
</dbReference>
<dbReference type="InterPro" id="IPR018303">
    <property type="entry name" value="ATPase_P-typ_P_site"/>
</dbReference>
<evidence type="ECO:0000259" key="13">
    <source>
        <dbReference type="SMART" id="SM00831"/>
    </source>
</evidence>
<dbReference type="Pfam" id="PF13246">
    <property type="entry name" value="Cation_ATPase"/>
    <property type="match status" value="1"/>
</dbReference>
<dbReference type="Pfam" id="PF00122">
    <property type="entry name" value="E1-E2_ATPase"/>
    <property type="match status" value="1"/>
</dbReference>
<dbReference type="InterPro" id="IPR023298">
    <property type="entry name" value="ATPase_P-typ_TM_dom_sf"/>
</dbReference>
<evidence type="ECO:0000256" key="7">
    <source>
        <dbReference type="ARBA" id="ARBA00022840"/>
    </source>
</evidence>
<feature type="transmembrane region" description="Helical" evidence="12">
    <location>
        <begin position="254"/>
        <end position="273"/>
    </location>
</feature>
<dbReference type="GO" id="GO:1902600">
    <property type="term" value="P:proton transmembrane transport"/>
    <property type="evidence" value="ECO:0007669"/>
    <property type="project" value="TreeGrafter"/>
</dbReference>
<dbReference type="GO" id="GO:0005524">
    <property type="term" value="F:ATP binding"/>
    <property type="evidence" value="ECO:0007669"/>
    <property type="project" value="UniProtKB-KW"/>
</dbReference>
<keyword evidence="7" id="KW-0067">ATP-binding</keyword>
<dbReference type="PRINTS" id="PR00120">
    <property type="entry name" value="HATPASE"/>
</dbReference>
<feature type="transmembrane region" description="Helical" evidence="12">
    <location>
        <begin position="285"/>
        <end position="306"/>
    </location>
</feature>
<evidence type="ECO:0000256" key="2">
    <source>
        <dbReference type="ARBA" id="ARBA00005675"/>
    </source>
</evidence>
<keyword evidence="4" id="KW-0597">Phosphoprotein</keyword>
<dbReference type="GO" id="GO:0005391">
    <property type="term" value="F:P-type sodium:potassium-exchanging transporter activity"/>
    <property type="evidence" value="ECO:0007669"/>
    <property type="project" value="TreeGrafter"/>
</dbReference>
<feature type="domain" description="Cation-transporting P-type ATPase N-terminal" evidence="13">
    <location>
        <begin position="13"/>
        <end position="86"/>
    </location>
</feature>
<dbReference type="FunFam" id="3.40.50.1000:FF:000028">
    <property type="entry name" value="Calcium-transporting P-type ATPase, putative"/>
    <property type="match status" value="1"/>
</dbReference>
<dbReference type="Gene3D" id="1.20.1110.10">
    <property type="entry name" value="Calcium-transporting ATPase, transmembrane domain"/>
    <property type="match status" value="1"/>
</dbReference>
<dbReference type="NCBIfam" id="TIGR01494">
    <property type="entry name" value="ATPase_P-type"/>
    <property type="match status" value="2"/>
</dbReference>
<feature type="transmembrane region" description="Helical" evidence="12">
    <location>
        <begin position="90"/>
        <end position="109"/>
    </location>
</feature>
<dbReference type="InterPro" id="IPR036412">
    <property type="entry name" value="HAD-like_sf"/>
</dbReference>
<keyword evidence="5 12" id="KW-0812">Transmembrane</keyword>
<evidence type="ECO:0000313" key="15">
    <source>
        <dbReference type="Proteomes" id="UP000652231"/>
    </source>
</evidence>
<dbReference type="SUPFAM" id="SSF81660">
    <property type="entry name" value="Metal cation-transporting ATPase, ATP-binding domain N"/>
    <property type="match status" value="1"/>
</dbReference>
<feature type="transmembrane region" description="Helical" evidence="12">
    <location>
        <begin position="846"/>
        <end position="866"/>
    </location>
</feature>
<evidence type="ECO:0000256" key="3">
    <source>
        <dbReference type="ARBA" id="ARBA00022475"/>
    </source>
</evidence>
<evidence type="ECO:0000256" key="11">
    <source>
        <dbReference type="ARBA" id="ARBA00023136"/>
    </source>
</evidence>
<evidence type="ECO:0000256" key="8">
    <source>
        <dbReference type="ARBA" id="ARBA00022842"/>
    </source>
</evidence>
<dbReference type="InterPro" id="IPR044492">
    <property type="entry name" value="P_typ_ATPase_HD_dom"/>
</dbReference>
<dbReference type="Proteomes" id="UP000652231">
    <property type="component" value="Unassembled WGS sequence"/>
</dbReference>
<dbReference type="GO" id="GO:0016887">
    <property type="term" value="F:ATP hydrolysis activity"/>
    <property type="evidence" value="ECO:0007669"/>
    <property type="project" value="InterPro"/>
</dbReference>
<dbReference type="GO" id="GO:0030007">
    <property type="term" value="P:intracellular potassium ion homeostasis"/>
    <property type="evidence" value="ECO:0007669"/>
    <property type="project" value="TreeGrafter"/>
</dbReference>
<keyword evidence="15" id="KW-1185">Reference proteome</keyword>
<evidence type="ECO:0000256" key="4">
    <source>
        <dbReference type="ARBA" id="ARBA00022553"/>
    </source>
</evidence>
<evidence type="ECO:0000256" key="5">
    <source>
        <dbReference type="ARBA" id="ARBA00022692"/>
    </source>
</evidence>
<dbReference type="InterPro" id="IPR023299">
    <property type="entry name" value="ATPase_P-typ_cyto_dom_N"/>
</dbReference>
<dbReference type="SFLD" id="SFLDF00027">
    <property type="entry name" value="p-type_atpase"/>
    <property type="match status" value="1"/>
</dbReference>
<dbReference type="GO" id="GO:0006883">
    <property type="term" value="P:intracellular sodium ion homeostasis"/>
    <property type="evidence" value="ECO:0007669"/>
    <property type="project" value="TreeGrafter"/>
</dbReference>
<proteinExistence type="inferred from homology"/>
<dbReference type="InterPro" id="IPR050510">
    <property type="entry name" value="Cation_transp_ATPase_P-type"/>
</dbReference>
<dbReference type="Gene3D" id="2.70.150.10">
    <property type="entry name" value="Calcium-transporting ATPase, cytoplasmic transduction domain A"/>
    <property type="match status" value="1"/>
</dbReference>
<dbReference type="GO" id="GO:1990573">
    <property type="term" value="P:potassium ion import across plasma membrane"/>
    <property type="evidence" value="ECO:0007669"/>
    <property type="project" value="TreeGrafter"/>
</dbReference>
<evidence type="ECO:0000313" key="14">
    <source>
        <dbReference type="EMBL" id="GGD99281.1"/>
    </source>
</evidence>
<dbReference type="AlphaFoldDB" id="A0A8J2VE74"/>
<evidence type="ECO:0000256" key="12">
    <source>
        <dbReference type="SAM" id="Phobius"/>
    </source>
</evidence>
<dbReference type="FunFam" id="2.70.150.10:FF:000160">
    <property type="entry name" value="Sarcoplasmic/endoplasmic reticulum calcium ATPase 1"/>
    <property type="match status" value="1"/>
</dbReference>
<gene>
    <name evidence="14" type="ORF">GCM10011312_23510</name>
</gene>
<comment type="caution">
    <text evidence="14">The sequence shown here is derived from an EMBL/GenBank/DDBJ whole genome shotgun (WGS) entry which is preliminary data.</text>
</comment>
<dbReference type="GO" id="GO:0005886">
    <property type="term" value="C:plasma membrane"/>
    <property type="evidence" value="ECO:0007669"/>
    <property type="project" value="UniProtKB-SubCell"/>
</dbReference>
<dbReference type="SUPFAM" id="SSF81665">
    <property type="entry name" value="Calcium ATPase, transmembrane domain M"/>
    <property type="match status" value="1"/>
</dbReference>
<dbReference type="SMART" id="SM00831">
    <property type="entry name" value="Cation_ATPase_N"/>
    <property type="match status" value="1"/>
</dbReference>
<dbReference type="EMBL" id="BMGK01000010">
    <property type="protein sequence ID" value="GGD99281.1"/>
    <property type="molecule type" value="Genomic_DNA"/>
</dbReference>
<organism evidence="14 15">
    <name type="scientific">Planktosalinus lacus</name>
    <dbReference type="NCBI Taxonomy" id="1526573"/>
    <lineage>
        <taxon>Bacteria</taxon>
        <taxon>Pseudomonadati</taxon>
        <taxon>Bacteroidota</taxon>
        <taxon>Flavobacteriia</taxon>
        <taxon>Flavobacteriales</taxon>
        <taxon>Flavobacteriaceae</taxon>
        <taxon>Planktosalinus</taxon>
    </lineage>
</organism>
<dbReference type="PROSITE" id="PS00154">
    <property type="entry name" value="ATPASE_E1_E2"/>
    <property type="match status" value="1"/>
</dbReference>
<dbReference type="PANTHER" id="PTHR43294">
    <property type="entry name" value="SODIUM/POTASSIUM-TRANSPORTING ATPASE SUBUNIT ALPHA"/>
    <property type="match status" value="1"/>
</dbReference>
<reference evidence="14" key="1">
    <citation type="journal article" date="2014" name="Int. J. Syst. Evol. Microbiol.">
        <title>Complete genome sequence of Corynebacterium casei LMG S-19264T (=DSM 44701T), isolated from a smear-ripened cheese.</title>
        <authorList>
            <consortium name="US DOE Joint Genome Institute (JGI-PGF)"/>
            <person name="Walter F."/>
            <person name="Albersmeier A."/>
            <person name="Kalinowski J."/>
            <person name="Ruckert C."/>
        </authorList>
    </citation>
    <scope>NUCLEOTIDE SEQUENCE</scope>
    <source>
        <strain evidence="14">CGMCC 1.12924</strain>
    </source>
</reference>
<dbReference type="InterPro" id="IPR004014">
    <property type="entry name" value="ATPase_P-typ_cation-transptr_N"/>
</dbReference>
<accession>A0A8J2VE74</accession>
<keyword evidence="3" id="KW-1003">Cell membrane</keyword>
<dbReference type="GO" id="GO:0036376">
    <property type="term" value="P:sodium ion export across plasma membrane"/>
    <property type="evidence" value="ECO:0007669"/>
    <property type="project" value="TreeGrafter"/>
</dbReference>
<evidence type="ECO:0000256" key="1">
    <source>
        <dbReference type="ARBA" id="ARBA00004651"/>
    </source>
</evidence>
<evidence type="ECO:0000256" key="10">
    <source>
        <dbReference type="ARBA" id="ARBA00022989"/>
    </source>
</evidence>
<keyword evidence="9" id="KW-1278">Translocase</keyword>
<reference evidence="14" key="2">
    <citation type="submission" date="2020-09" db="EMBL/GenBank/DDBJ databases">
        <authorList>
            <person name="Sun Q."/>
            <person name="Zhou Y."/>
        </authorList>
    </citation>
    <scope>NUCLEOTIDE SEQUENCE</scope>
    <source>
        <strain evidence="14">CGMCC 1.12924</strain>
    </source>
</reference>
<feature type="transmembrane region" description="Helical" evidence="12">
    <location>
        <begin position="779"/>
        <end position="802"/>
    </location>
</feature>
<feature type="transmembrane region" description="Helical" evidence="12">
    <location>
        <begin position="872"/>
        <end position="893"/>
    </location>
</feature>
<dbReference type="Gene3D" id="3.40.1110.10">
    <property type="entry name" value="Calcium-transporting ATPase, cytoplasmic domain N"/>
    <property type="match status" value="1"/>
</dbReference>
<feature type="transmembrane region" description="Helical" evidence="12">
    <location>
        <begin position="66"/>
        <end position="84"/>
    </location>
</feature>